<sequence length="233" mass="26266">MLILIVHHRPHSHTPKLTLVLICHHRPHSHTEAHAPSPTRFILLLTHLRSPVPFIHQPHPSVQSAIAGHAPSPIFLHSSMVSFVIGDFLWSGLRIQGWARLCNAFLLEAQWFVSGNLPKAEEYMKNAHVSTGLHVVLIHMFFSWDEDQNGHDGSYAISSVENAQRHVNKMISNTWKCLNKDCLKPNPFPASFIKASLNAARMVPLMYSYDDKLCLPSLEEHMKSLISESIPSS</sequence>
<dbReference type="GO" id="GO:0010333">
    <property type="term" value="F:terpene synthase activity"/>
    <property type="evidence" value="ECO:0007669"/>
    <property type="project" value="InterPro"/>
</dbReference>
<evidence type="ECO:0000259" key="1">
    <source>
        <dbReference type="Pfam" id="PF03936"/>
    </source>
</evidence>
<dbReference type="GO" id="GO:0000287">
    <property type="term" value="F:magnesium ion binding"/>
    <property type="evidence" value="ECO:0007669"/>
    <property type="project" value="InterPro"/>
</dbReference>
<reference evidence="2" key="3">
    <citation type="submission" date="2023-07" db="EMBL/GenBank/DDBJ databases">
        <title>An improved reference 1 genome and first organelle genomes of Quercus suber.</title>
        <authorList>
            <consortium name="Genosuber Consortium"/>
            <person name="Usie A."/>
            <person name="Serra O."/>
            <person name="Barros P."/>
        </authorList>
    </citation>
    <scope>NUCLEOTIDE SEQUENCE</scope>
    <source>
        <strain evidence="2">HL8</strain>
        <tissue evidence="2">Leaves</tissue>
    </source>
</reference>
<feature type="domain" description="Terpene synthase metal-binding" evidence="1">
    <location>
        <begin position="96"/>
        <end position="146"/>
    </location>
</feature>
<accession>A0AAW0M1R8</accession>
<reference evidence="2" key="1">
    <citation type="submission" date="2017-12" db="EMBL/GenBank/DDBJ databases">
        <authorList>
            <person name="Barbosa P."/>
            <person name="Usie A."/>
            <person name="Ramos A.M."/>
        </authorList>
    </citation>
    <scope>NUCLEOTIDE SEQUENCE</scope>
    <source>
        <strain evidence="2">HL8</strain>
        <tissue evidence="2">Leaves</tissue>
    </source>
</reference>
<dbReference type="Gene3D" id="1.10.600.10">
    <property type="entry name" value="Farnesyl Diphosphate Synthase"/>
    <property type="match status" value="2"/>
</dbReference>
<dbReference type="Pfam" id="PF03936">
    <property type="entry name" value="Terpene_synth_C"/>
    <property type="match status" value="1"/>
</dbReference>
<gene>
    <name evidence="2" type="primary">NES1_4</name>
    <name evidence="2" type="ORF">CFP56_022075</name>
</gene>
<reference evidence="2" key="2">
    <citation type="journal article" date="2018" name="Sci. Data">
        <title>The draft genome sequence of cork oak.</title>
        <authorList>
            <person name="Ramos A.M."/>
            <person name="Usie A."/>
            <person name="Barbosa P."/>
            <person name="Barros P.M."/>
            <person name="Capote T."/>
            <person name="Chaves I."/>
            <person name="Simoes F."/>
            <person name="Abreu I."/>
            <person name="Carrasquinho I."/>
            <person name="Faro C."/>
            <person name="Guimaraes J.B."/>
            <person name="Mendonca D."/>
            <person name="Nobrega F."/>
            <person name="Rodrigues L."/>
            <person name="Saibo N.J.M."/>
            <person name="Varela M.C."/>
            <person name="Egas C."/>
            <person name="Matos J."/>
            <person name="Miguel C.M."/>
            <person name="Oliveira M.M."/>
            <person name="Ricardo C.P."/>
            <person name="Goncalves S."/>
        </authorList>
    </citation>
    <scope>NUCLEOTIDE SEQUENCE [LARGE SCALE GENOMIC DNA]</scope>
    <source>
        <strain evidence="2">HL8</strain>
    </source>
</reference>
<protein>
    <submittedName>
        <fullName evidence="2">(3S,6E)-nerolidol synthase 1</fullName>
    </submittedName>
</protein>
<dbReference type="InterPro" id="IPR005630">
    <property type="entry name" value="Terpene_synthase_metal-bd"/>
</dbReference>
<dbReference type="AlphaFoldDB" id="A0AAW0M1R8"/>
<name>A0AAW0M1R8_QUESU</name>
<evidence type="ECO:0000313" key="2">
    <source>
        <dbReference type="EMBL" id="KAK7856671.1"/>
    </source>
</evidence>
<comment type="caution">
    <text evidence="2">The sequence shown here is derived from an EMBL/GenBank/DDBJ whole genome shotgun (WGS) entry which is preliminary data.</text>
</comment>
<organism evidence="2">
    <name type="scientific">Quercus suber</name>
    <name type="common">Cork oak</name>
    <dbReference type="NCBI Taxonomy" id="58331"/>
    <lineage>
        <taxon>Eukaryota</taxon>
        <taxon>Viridiplantae</taxon>
        <taxon>Streptophyta</taxon>
        <taxon>Embryophyta</taxon>
        <taxon>Tracheophyta</taxon>
        <taxon>Spermatophyta</taxon>
        <taxon>Magnoliopsida</taxon>
        <taxon>eudicotyledons</taxon>
        <taxon>Gunneridae</taxon>
        <taxon>Pentapetalae</taxon>
        <taxon>rosids</taxon>
        <taxon>fabids</taxon>
        <taxon>Fagales</taxon>
        <taxon>Fagaceae</taxon>
        <taxon>Quercus</taxon>
    </lineage>
</organism>
<dbReference type="EMBL" id="PKMF04000034">
    <property type="protein sequence ID" value="KAK7856671.1"/>
    <property type="molecule type" value="Genomic_DNA"/>
</dbReference>
<proteinExistence type="predicted"/>
<dbReference type="SUPFAM" id="SSF48576">
    <property type="entry name" value="Terpenoid synthases"/>
    <property type="match status" value="1"/>
</dbReference>
<dbReference type="InterPro" id="IPR008949">
    <property type="entry name" value="Isoprenoid_synthase_dom_sf"/>
</dbReference>